<dbReference type="Gene3D" id="1.10.405.20">
    <property type="match status" value="1"/>
</dbReference>
<keyword evidence="3" id="KW-1185">Reference proteome</keyword>
<dbReference type="Gene3D" id="3.50.50.60">
    <property type="entry name" value="FAD/NAD(P)-binding domain"/>
    <property type="match status" value="1"/>
</dbReference>
<gene>
    <name evidence="2" type="ORF">AAL_06416</name>
</gene>
<sequence>MMLSKPLWTTLGALLALAGATAPAVSFDNKDYAATHIIVRDVVIVGGGSSGTYTAVRLRDSGKSVVVVEKKGNLGGHAQTFTAPNGYAIDYGVRVFNQVKVVKDYFARLNLSWAVGGVAGDLEFIDYSTGEAVAYRLPDAPVLDAAFQAYVAQLSKYPELKIGFNLTYPVAEDLLLSYREFAHKYDIDPMVYTSFMHQGLVPLLDTPMLYVFKYINSYLIEAKRIGYLVLRNHNVQSIYRAAHQVLRDDNVLLNSFPLGMDRSSPEAARVVVQTPEGPKLIIAKKLVSAIPPTVGSLGAYDLTTTEKELFSKWTKTGYYAGILRNTGLNGSVNYFFAQPQREFAVPELPGPYLFGATGAPGHTNVLFGSPTVEGDEHIKGLAEEALARLQADRGLAQTSPDWAVFQSHSPFNIQVSRDEIKAGFYKKLFELNGQNHTFYNSATFQGWSSTGLWEFTEEYLLPLILSALG</sequence>
<dbReference type="Gene3D" id="3.30.70.1990">
    <property type="match status" value="1"/>
</dbReference>
<evidence type="ECO:0000313" key="2">
    <source>
        <dbReference type="EMBL" id="KZZ92206.1"/>
    </source>
</evidence>
<feature type="chain" id="PRO_5007894916" evidence="1">
    <location>
        <begin position="27"/>
        <end position="469"/>
    </location>
</feature>
<dbReference type="SUPFAM" id="SSF51905">
    <property type="entry name" value="FAD/NAD(P)-binding domain"/>
    <property type="match status" value="1"/>
</dbReference>
<dbReference type="AlphaFoldDB" id="A0A167Z5Q4"/>
<feature type="signal peptide" evidence="1">
    <location>
        <begin position="1"/>
        <end position="26"/>
    </location>
</feature>
<dbReference type="InterPro" id="IPR036188">
    <property type="entry name" value="FAD/NAD-bd_sf"/>
</dbReference>
<dbReference type="PANTHER" id="PTHR42923:SF26">
    <property type="entry name" value="FMN REDUCTASE LOT6, PUTATIVE (AFU_ORTHOLOGUE AFUA_7G06600)-RELATED"/>
    <property type="match status" value="1"/>
</dbReference>
<dbReference type="EMBL" id="AZGY01000016">
    <property type="protein sequence ID" value="KZZ92206.1"/>
    <property type="molecule type" value="Genomic_DNA"/>
</dbReference>
<dbReference type="Pfam" id="PF13450">
    <property type="entry name" value="NAD_binding_8"/>
    <property type="match status" value="1"/>
</dbReference>
<evidence type="ECO:0000313" key="3">
    <source>
        <dbReference type="Proteomes" id="UP000078544"/>
    </source>
</evidence>
<accession>A0A167Z5Q4</accession>
<comment type="caution">
    <text evidence="2">The sequence shown here is derived from an EMBL/GenBank/DDBJ whole genome shotgun (WGS) entry which is preliminary data.</text>
</comment>
<proteinExistence type="predicted"/>
<dbReference type="InterPro" id="IPR050464">
    <property type="entry name" value="Zeta_carotene_desat/Oxidored"/>
</dbReference>
<dbReference type="PANTHER" id="PTHR42923">
    <property type="entry name" value="PROTOPORPHYRINOGEN OXIDASE"/>
    <property type="match status" value="1"/>
</dbReference>
<reference evidence="2 3" key="1">
    <citation type="journal article" date="2016" name="Genome Biol. Evol.">
        <title>Divergent and convergent evolution of fungal pathogenicity.</title>
        <authorList>
            <person name="Shang Y."/>
            <person name="Xiao G."/>
            <person name="Zheng P."/>
            <person name="Cen K."/>
            <person name="Zhan S."/>
            <person name="Wang C."/>
        </authorList>
    </citation>
    <scope>NUCLEOTIDE SEQUENCE [LARGE SCALE GENOMIC DNA]</scope>
    <source>
        <strain evidence="2 3">RCEF 2490</strain>
    </source>
</reference>
<protein>
    <submittedName>
        <fullName evidence="2">FAD dependent oxidoreductase family protein</fullName>
    </submittedName>
</protein>
<name>A0A167Z5Q4_9HYPO</name>
<dbReference type="GO" id="GO:0016491">
    <property type="term" value="F:oxidoreductase activity"/>
    <property type="evidence" value="ECO:0007669"/>
    <property type="project" value="TreeGrafter"/>
</dbReference>
<organism evidence="2 3">
    <name type="scientific">Moelleriella libera RCEF 2490</name>
    <dbReference type="NCBI Taxonomy" id="1081109"/>
    <lineage>
        <taxon>Eukaryota</taxon>
        <taxon>Fungi</taxon>
        <taxon>Dikarya</taxon>
        <taxon>Ascomycota</taxon>
        <taxon>Pezizomycotina</taxon>
        <taxon>Sordariomycetes</taxon>
        <taxon>Hypocreomycetidae</taxon>
        <taxon>Hypocreales</taxon>
        <taxon>Clavicipitaceae</taxon>
        <taxon>Moelleriella</taxon>
    </lineage>
</organism>
<keyword evidence="1" id="KW-0732">Signal</keyword>
<dbReference type="Proteomes" id="UP000078544">
    <property type="component" value="Unassembled WGS sequence"/>
</dbReference>
<evidence type="ECO:0000256" key="1">
    <source>
        <dbReference type="SAM" id="SignalP"/>
    </source>
</evidence>
<dbReference type="OrthoDB" id="68575at2759"/>